<dbReference type="AlphaFoldDB" id="A0A2C6KZF9"/>
<dbReference type="EMBL" id="MIGC01002405">
    <property type="protein sequence ID" value="PHJ21143.1"/>
    <property type="molecule type" value="Genomic_DNA"/>
</dbReference>
<keyword evidence="2" id="KW-1185">Reference proteome</keyword>
<sequence length="57" mass="6555">MTYLLPSLSSDSVWVFLHMEKKLSFRVVVLSFPQPSTFLDLLDNTLSVCSVKRDILH</sequence>
<comment type="caution">
    <text evidence="1">The sequence shown here is derived from an EMBL/GenBank/DDBJ whole genome shotgun (WGS) entry which is preliminary data.</text>
</comment>
<dbReference type="GeneID" id="94428406"/>
<dbReference type="RefSeq" id="XP_067922827.1">
    <property type="nucleotide sequence ID" value="XM_068065195.1"/>
</dbReference>
<accession>A0A2C6KZF9</accession>
<dbReference type="Proteomes" id="UP000221165">
    <property type="component" value="Unassembled WGS sequence"/>
</dbReference>
<proteinExistence type="predicted"/>
<protein>
    <submittedName>
        <fullName evidence="1">Uncharacterized protein</fullName>
    </submittedName>
</protein>
<organism evidence="1 2">
    <name type="scientific">Cystoisospora suis</name>
    <dbReference type="NCBI Taxonomy" id="483139"/>
    <lineage>
        <taxon>Eukaryota</taxon>
        <taxon>Sar</taxon>
        <taxon>Alveolata</taxon>
        <taxon>Apicomplexa</taxon>
        <taxon>Conoidasida</taxon>
        <taxon>Coccidia</taxon>
        <taxon>Eucoccidiorida</taxon>
        <taxon>Eimeriorina</taxon>
        <taxon>Sarcocystidae</taxon>
        <taxon>Cystoisospora</taxon>
    </lineage>
</organism>
<gene>
    <name evidence="1" type="ORF">CSUI_005015</name>
</gene>
<evidence type="ECO:0000313" key="1">
    <source>
        <dbReference type="EMBL" id="PHJ21143.1"/>
    </source>
</evidence>
<dbReference type="VEuPathDB" id="ToxoDB:CSUI_005015"/>
<evidence type="ECO:0000313" key="2">
    <source>
        <dbReference type="Proteomes" id="UP000221165"/>
    </source>
</evidence>
<name>A0A2C6KZF9_9APIC</name>
<reference evidence="1 2" key="1">
    <citation type="journal article" date="2017" name="Int. J. Parasitol.">
        <title>The genome of the protozoan parasite Cystoisospora suis and a reverse vaccinology approach to identify vaccine candidates.</title>
        <authorList>
            <person name="Palmieri N."/>
            <person name="Shrestha A."/>
            <person name="Ruttkowski B."/>
            <person name="Beck T."/>
            <person name="Vogl C."/>
            <person name="Tomley F."/>
            <person name="Blake D.P."/>
            <person name="Joachim A."/>
        </authorList>
    </citation>
    <scope>NUCLEOTIDE SEQUENCE [LARGE SCALE GENOMIC DNA]</scope>
    <source>
        <strain evidence="1 2">Wien I</strain>
    </source>
</reference>